<reference evidence="2 3" key="1">
    <citation type="submission" date="2018-05" db="EMBL/GenBank/DDBJ databases">
        <title>Draft genome of Methanospirillum stamsii Pt1.</title>
        <authorList>
            <person name="Dueholm M.S."/>
            <person name="Nielsen P.H."/>
            <person name="Bakmann L.F."/>
            <person name="Otzen D.E."/>
        </authorList>
    </citation>
    <scope>NUCLEOTIDE SEQUENCE [LARGE SCALE GENOMIC DNA]</scope>
    <source>
        <strain evidence="2 3">Pt1</strain>
    </source>
</reference>
<dbReference type="AlphaFoldDB" id="A0A2V2N6Q1"/>
<keyword evidence="1" id="KW-0812">Transmembrane</keyword>
<feature type="transmembrane region" description="Helical" evidence="1">
    <location>
        <begin position="12"/>
        <end position="33"/>
    </location>
</feature>
<dbReference type="InterPro" id="IPR012427">
    <property type="entry name" value="DUF1622"/>
</dbReference>
<dbReference type="Pfam" id="PF07784">
    <property type="entry name" value="DUF1622"/>
    <property type="match status" value="1"/>
</dbReference>
<evidence type="ECO:0000313" key="3">
    <source>
        <dbReference type="Proteomes" id="UP000245934"/>
    </source>
</evidence>
<keyword evidence="3" id="KW-1185">Reference proteome</keyword>
<dbReference type="PANTHER" id="PTHR38468">
    <property type="entry name" value="SLL0939 PROTEIN"/>
    <property type="match status" value="1"/>
</dbReference>
<feature type="transmembrane region" description="Helical" evidence="1">
    <location>
        <begin position="82"/>
        <end position="101"/>
    </location>
</feature>
<name>A0A2V2N6Q1_9EURY</name>
<keyword evidence="1" id="KW-0472">Membrane</keyword>
<sequence>MLVCIEIISQIIEIIAVIIIFGAVISGSVRYLYQRYASYLKRNQQLTELRQYIGQWLLLGLELLVAADVIRTVALDQTLESVAGLGLLVLVRTFLSWALVVEMEGRWPWQH</sequence>
<accession>A0A2V2N6Q1</accession>
<proteinExistence type="predicted"/>
<keyword evidence="1" id="KW-1133">Transmembrane helix</keyword>
<evidence type="ECO:0000313" key="2">
    <source>
        <dbReference type="EMBL" id="PWR73406.1"/>
    </source>
</evidence>
<dbReference type="PANTHER" id="PTHR38468:SF1">
    <property type="entry name" value="SLL0939 PROTEIN"/>
    <property type="match status" value="1"/>
</dbReference>
<comment type="caution">
    <text evidence="2">The sequence shown here is derived from an EMBL/GenBank/DDBJ whole genome shotgun (WGS) entry which is preliminary data.</text>
</comment>
<organism evidence="2 3">
    <name type="scientific">Methanospirillum stamsii</name>
    <dbReference type="NCBI Taxonomy" id="1277351"/>
    <lineage>
        <taxon>Archaea</taxon>
        <taxon>Methanobacteriati</taxon>
        <taxon>Methanobacteriota</taxon>
        <taxon>Stenosarchaea group</taxon>
        <taxon>Methanomicrobia</taxon>
        <taxon>Methanomicrobiales</taxon>
        <taxon>Methanospirillaceae</taxon>
        <taxon>Methanospirillum</taxon>
    </lineage>
</organism>
<feature type="transmembrane region" description="Helical" evidence="1">
    <location>
        <begin position="53"/>
        <end position="70"/>
    </location>
</feature>
<dbReference type="Proteomes" id="UP000245934">
    <property type="component" value="Unassembled WGS sequence"/>
</dbReference>
<dbReference type="EMBL" id="QGMZ01000018">
    <property type="protein sequence ID" value="PWR73406.1"/>
    <property type="molecule type" value="Genomic_DNA"/>
</dbReference>
<evidence type="ECO:0000256" key="1">
    <source>
        <dbReference type="SAM" id="Phobius"/>
    </source>
</evidence>
<protein>
    <recommendedName>
        <fullName evidence="4">DUF1622 domain-containing protein</fullName>
    </recommendedName>
</protein>
<evidence type="ECO:0008006" key="4">
    <source>
        <dbReference type="Google" id="ProtNLM"/>
    </source>
</evidence>
<gene>
    <name evidence="2" type="ORF">DLD82_09125</name>
</gene>